<evidence type="ECO:0000313" key="3">
    <source>
        <dbReference type="EMBL" id="RVU43855.1"/>
    </source>
</evidence>
<keyword evidence="3" id="KW-0808">Transferase</keyword>
<dbReference type="EMBL" id="SACR01000006">
    <property type="protein sequence ID" value="RVU43855.1"/>
    <property type="molecule type" value="Genomic_DNA"/>
</dbReference>
<dbReference type="PANTHER" id="PTHR40252:SF2">
    <property type="entry name" value="BLR0328 PROTEIN"/>
    <property type="match status" value="1"/>
</dbReference>
<feature type="domain" description="FIST" evidence="1">
    <location>
        <begin position="45"/>
        <end position="228"/>
    </location>
</feature>
<reference evidence="3 4" key="1">
    <citation type="submission" date="2019-01" db="EMBL/GenBank/DDBJ databases">
        <authorList>
            <person name="Chen W.-M."/>
        </authorList>
    </citation>
    <scope>NUCLEOTIDE SEQUENCE [LARGE SCALE GENOMIC DNA]</scope>
    <source>
        <strain evidence="3 4">KYPY4</strain>
    </source>
</reference>
<evidence type="ECO:0000259" key="1">
    <source>
        <dbReference type="SMART" id="SM00897"/>
    </source>
</evidence>
<dbReference type="Pfam" id="PF08495">
    <property type="entry name" value="FIST"/>
    <property type="match status" value="1"/>
</dbReference>
<dbReference type="GO" id="GO:0016301">
    <property type="term" value="F:kinase activity"/>
    <property type="evidence" value="ECO:0007669"/>
    <property type="project" value="UniProtKB-KW"/>
</dbReference>
<evidence type="ECO:0000259" key="2">
    <source>
        <dbReference type="SMART" id="SM01204"/>
    </source>
</evidence>
<dbReference type="SMART" id="SM01204">
    <property type="entry name" value="FIST_C"/>
    <property type="match status" value="1"/>
</dbReference>
<dbReference type="SMART" id="SM00897">
    <property type="entry name" value="FIST"/>
    <property type="match status" value="1"/>
</dbReference>
<dbReference type="PANTHER" id="PTHR40252">
    <property type="entry name" value="BLR0328 PROTEIN"/>
    <property type="match status" value="1"/>
</dbReference>
<organism evidence="3 4">
    <name type="scientific">Rubrivivax rivuli</name>
    <dbReference type="NCBI Taxonomy" id="1862385"/>
    <lineage>
        <taxon>Bacteria</taxon>
        <taxon>Pseudomonadati</taxon>
        <taxon>Pseudomonadota</taxon>
        <taxon>Betaproteobacteria</taxon>
        <taxon>Burkholderiales</taxon>
        <taxon>Sphaerotilaceae</taxon>
        <taxon>Rubrivivax</taxon>
    </lineage>
</organism>
<accession>A0A437RAU6</accession>
<keyword evidence="3" id="KW-0418">Kinase</keyword>
<evidence type="ECO:0000313" key="4">
    <source>
        <dbReference type="Proteomes" id="UP000285575"/>
    </source>
</evidence>
<dbReference type="Proteomes" id="UP000285575">
    <property type="component" value="Unassembled WGS sequence"/>
</dbReference>
<dbReference type="OrthoDB" id="378730at2"/>
<protein>
    <submittedName>
        <fullName evidence="3">Histidine kinase</fullName>
    </submittedName>
</protein>
<keyword evidence="4" id="KW-1185">Reference proteome</keyword>
<gene>
    <name evidence="3" type="ORF">EOE66_19535</name>
</gene>
<dbReference type="InterPro" id="IPR019494">
    <property type="entry name" value="FIST_C"/>
</dbReference>
<dbReference type="AlphaFoldDB" id="A0A437RAU6"/>
<comment type="caution">
    <text evidence="3">The sequence shown here is derived from an EMBL/GenBank/DDBJ whole genome shotgun (WGS) entry which is preliminary data.</text>
</comment>
<sequence length="397" mass="41465">MAFAQNDIPELQRPCPMQVLQVHFDPLGSPALLAQRLQEAVRAGARSLLVLAGDGVAWPAAEVDPLLQALPVPVFGGVFPQVLHGTTHTETGLLVVALRNEAVVTTVEGLDTPGTDFQAPLAAAAAHPSSMQLVLVDGLAPFIADFIEAVFEQIGGGASFLGGGAGSLSFEVRPCLFTPGGLRSGVGLVVGLDSPLGIGVHHGWQSISGPFVVTGSEGNTITSLDYRPAAEVYRECVEPIVGETLTPENFFQHAKGHPFGIERVDGSLLVRDPIVMRGEHLVCVGAVPVQRMVYILRGQPDELISAAQQGTVQAVQALQATGRPPAGALLVDCISRVLFLGPRFGEELQAASAHLQQAAGPGAPLFGVLSLGEIANNGTHVLDFYNKTFVLGAYGHA</sequence>
<dbReference type="Pfam" id="PF10442">
    <property type="entry name" value="FIST_C"/>
    <property type="match status" value="1"/>
</dbReference>
<dbReference type="InterPro" id="IPR013702">
    <property type="entry name" value="FIST_domain_N"/>
</dbReference>
<proteinExistence type="predicted"/>
<feature type="domain" description="FIST C-domain" evidence="2">
    <location>
        <begin position="229"/>
        <end position="377"/>
    </location>
</feature>
<name>A0A437RAU6_9BURK</name>